<dbReference type="FunFam" id="3.20.20.70:FF:000030">
    <property type="entry name" value="Nicotinate-nucleotide pyrophosphorylase, carboxylating"/>
    <property type="match status" value="1"/>
</dbReference>
<dbReference type="Gene3D" id="3.90.1170.20">
    <property type="entry name" value="Quinolinate phosphoribosyl transferase, N-terminal domain"/>
    <property type="match status" value="1"/>
</dbReference>
<feature type="non-terminal residue" evidence="14">
    <location>
        <position position="201"/>
    </location>
</feature>
<dbReference type="EMBL" id="LAZR01068829">
    <property type="protein sequence ID" value="KKK48910.1"/>
    <property type="molecule type" value="Genomic_DNA"/>
</dbReference>
<dbReference type="FunFam" id="3.90.1170.20:FF:000001">
    <property type="entry name" value="Nicotinate-nucleotide diphosphorylase (Carboxylating)"/>
    <property type="match status" value="1"/>
</dbReference>
<dbReference type="InterPro" id="IPR002638">
    <property type="entry name" value="Quinolinate_PRibosylTrfase_C"/>
</dbReference>
<dbReference type="InterPro" id="IPR037128">
    <property type="entry name" value="Quinolinate_PRibosylTase_N_sf"/>
</dbReference>
<evidence type="ECO:0000313" key="14">
    <source>
        <dbReference type="EMBL" id="KKK48910.1"/>
    </source>
</evidence>
<dbReference type="CDD" id="cd01572">
    <property type="entry name" value="QPRTase"/>
    <property type="match status" value="1"/>
</dbReference>
<feature type="domain" description="Quinolinate phosphoribosyl transferase C-terminal" evidence="12">
    <location>
        <begin position="116"/>
        <end position="201"/>
    </location>
</feature>
<proteinExistence type="inferred from homology"/>
<dbReference type="UniPathway" id="UPA00253">
    <property type="reaction ID" value="UER00331"/>
</dbReference>
<dbReference type="GO" id="GO:0009435">
    <property type="term" value="P:NAD+ biosynthetic process"/>
    <property type="evidence" value="ECO:0007669"/>
    <property type="project" value="UniProtKB-UniPathway"/>
</dbReference>
<evidence type="ECO:0000256" key="7">
    <source>
        <dbReference type="ARBA" id="ARBA00022676"/>
    </source>
</evidence>
<dbReference type="SUPFAM" id="SSF51690">
    <property type="entry name" value="Nicotinate/Quinolinate PRTase C-terminal domain-like"/>
    <property type="match status" value="1"/>
</dbReference>
<dbReference type="Pfam" id="PF02749">
    <property type="entry name" value="QRPTase_N"/>
    <property type="match status" value="1"/>
</dbReference>
<dbReference type="InterPro" id="IPR027277">
    <property type="entry name" value="NadC/ModD"/>
</dbReference>
<evidence type="ECO:0000256" key="2">
    <source>
        <dbReference type="ARBA" id="ARBA00004893"/>
    </source>
</evidence>
<comment type="function">
    <text evidence="1">Involved in the catabolism of quinolinic acid (QA).</text>
</comment>
<evidence type="ECO:0000256" key="3">
    <source>
        <dbReference type="ARBA" id="ARBA00009400"/>
    </source>
</evidence>
<dbReference type="AlphaFoldDB" id="A0A0F8WL23"/>
<dbReference type="SUPFAM" id="SSF54675">
    <property type="entry name" value="Nicotinate/Quinolinate PRTase N-terminal domain-like"/>
    <property type="match status" value="1"/>
</dbReference>
<feature type="domain" description="Quinolinate phosphoribosyl transferase N-terminal" evidence="13">
    <location>
        <begin position="29"/>
        <end position="113"/>
    </location>
</feature>
<keyword evidence="6" id="KW-0662">Pyridine nucleotide biosynthesis</keyword>
<evidence type="ECO:0000256" key="11">
    <source>
        <dbReference type="ARBA" id="ARBA00069173"/>
    </source>
</evidence>
<dbReference type="InterPro" id="IPR036068">
    <property type="entry name" value="Nicotinate_pribotase-like_C"/>
</dbReference>
<evidence type="ECO:0000256" key="1">
    <source>
        <dbReference type="ARBA" id="ARBA00003237"/>
    </source>
</evidence>
<organism evidence="14">
    <name type="scientific">marine sediment metagenome</name>
    <dbReference type="NCBI Taxonomy" id="412755"/>
    <lineage>
        <taxon>unclassified sequences</taxon>
        <taxon>metagenomes</taxon>
        <taxon>ecological metagenomes</taxon>
    </lineage>
</organism>
<accession>A0A0F8WL23</accession>
<gene>
    <name evidence="14" type="ORF">LCGC14_3140390</name>
</gene>
<dbReference type="NCBIfam" id="TIGR00078">
    <property type="entry name" value="nadC"/>
    <property type="match status" value="1"/>
</dbReference>
<keyword evidence="8" id="KW-0808">Transferase</keyword>
<dbReference type="InterPro" id="IPR022412">
    <property type="entry name" value="Quinolinate_PRibosylTrfase_N"/>
</dbReference>
<evidence type="ECO:0000256" key="9">
    <source>
        <dbReference type="ARBA" id="ARBA00033102"/>
    </source>
</evidence>
<name>A0A0F8WL23_9ZZZZ</name>
<dbReference type="Gene3D" id="3.20.20.70">
    <property type="entry name" value="Aldolase class I"/>
    <property type="match status" value="1"/>
</dbReference>
<dbReference type="PANTHER" id="PTHR32179:SF3">
    <property type="entry name" value="NICOTINATE-NUCLEOTIDE PYROPHOSPHORYLASE [CARBOXYLATING]"/>
    <property type="match status" value="1"/>
</dbReference>
<dbReference type="InterPro" id="IPR004393">
    <property type="entry name" value="NadC"/>
</dbReference>
<evidence type="ECO:0000256" key="6">
    <source>
        <dbReference type="ARBA" id="ARBA00022642"/>
    </source>
</evidence>
<dbReference type="PANTHER" id="PTHR32179">
    <property type="entry name" value="NICOTINATE-NUCLEOTIDE PYROPHOSPHORYLASE [CARBOXYLATING]"/>
    <property type="match status" value="1"/>
</dbReference>
<sequence length="201" mass="22302">MTAGPSNDMPSEIREFIRQALAEDIGHGDLTTNLLIPREQKCSAHIVTRETCNVAGLHFAFEAFRLLEEDVQCEALVEEGQRVRKDTVLATIKGHTRTVLTAERTALNILQRTTGIATLTRKFVDEVEGLSVKVLDTRKTTPMLRAIEKYAVRKGGGRNHRFGLYDGILIKDNHILAAGGITNAVKRARGAHPFMKIEVET</sequence>
<evidence type="ECO:0000256" key="10">
    <source>
        <dbReference type="ARBA" id="ARBA00047445"/>
    </source>
</evidence>
<keyword evidence="7" id="KW-0328">Glycosyltransferase</keyword>
<dbReference type="GO" id="GO:0004514">
    <property type="term" value="F:nicotinate-nucleotide diphosphorylase (carboxylating) activity"/>
    <property type="evidence" value="ECO:0007669"/>
    <property type="project" value="UniProtKB-EC"/>
</dbReference>
<evidence type="ECO:0000259" key="12">
    <source>
        <dbReference type="Pfam" id="PF01729"/>
    </source>
</evidence>
<reference evidence="14" key="1">
    <citation type="journal article" date="2015" name="Nature">
        <title>Complex archaea that bridge the gap between prokaryotes and eukaryotes.</title>
        <authorList>
            <person name="Spang A."/>
            <person name="Saw J.H."/>
            <person name="Jorgensen S.L."/>
            <person name="Zaremba-Niedzwiedzka K."/>
            <person name="Martijn J."/>
            <person name="Lind A.E."/>
            <person name="van Eijk R."/>
            <person name="Schleper C."/>
            <person name="Guy L."/>
            <person name="Ettema T.J."/>
        </authorList>
    </citation>
    <scope>NUCLEOTIDE SEQUENCE</scope>
</reference>
<dbReference type="InterPro" id="IPR013785">
    <property type="entry name" value="Aldolase_TIM"/>
</dbReference>
<dbReference type="EC" id="2.4.2.19" evidence="5"/>
<dbReference type="Pfam" id="PF01729">
    <property type="entry name" value="QRPTase_C"/>
    <property type="match status" value="1"/>
</dbReference>
<comment type="similarity">
    <text evidence="3">Belongs to the NadC/ModD family.</text>
</comment>
<comment type="pathway">
    <text evidence="2">Cofactor biosynthesis; NAD(+) biosynthesis; nicotinate D-ribonucleotide from quinolinate: step 1/1.</text>
</comment>
<evidence type="ECO:0000256" key="8">
    <source>
        <dbReference type="ARBA" id="ARBA00022679"/>
    </source>
</evidence>
<comment type="catalytic activity">
    <reaction evidence="10">
        <text>nicotinate beta-D-ribonucleotide + CO2 + diphosphate = quinolinate + 5-phospho-alpha-D-ribose 1-diphosphate + 2 H(+)</text>
        <dbReference type="Rhea" id="RHEA:12733"/>
        <dbReference type="ChEBI" id="CHEBI:15378"/>
        <dbReference type="ChEBI" id="CHEBI:16526"/>
        <dbReference type="ChEBI" id="CHEBI:29959"/>
        <dbReference type="ChEBI" id="CHEBI:33019"/>
        <dbReference type="ChEBI" id="CHEBI:57502"/>
        <dbReference type="ChEBI" id="CHEBI:58017"/>
        <dbReference type="EC" id="2.4.2.19"/>
    </reaction>
</comment>
<dbReference type="GO" id="GO:0005737">
    <property type="term" value="C:cytoplasm"/>
    <property type="evidence" value="ECO:0007669"/>
    <property type="project" value="TreeGrafter"/>
</dbReference>
<evidence type="ECO:0000259" key="13">
    <source>
        <dbReference type="Pfam" id="PF02749"/>
    </source>
</evidence>
<comment type="caution">
    <text evidence="14">The sequence shown here is derived from an EMBL/GenBank/DDBJ whole genome shotgun (WGS) entry which is preliminary data.</text>
</comment>
<evidence type="ECO:0000256" key="4">
    <source>
        <dbReference type="ARBA" id="ARBA00011218"/>
    </source>
</evidence>
<dbReference type="GO" id="GO:0034213">
    <property type="term" value="P:quinolinate catabolic process"/>
    <property type="evidence" value="ECO:0007669"/>
    <property type="project" value="TreeGrafter"/>
</dbReference>
<comment type="subunit">
    <text evidence="4">Hexamer formed by 3 homodimers.</text>
</comment>
<evidence type="ECO:0000256" key="5">
    <source>
        <dbReference type="ARBA" id="ARBA00011944"/>
    </source>
</evidence>
<protein>
    <recommendedName>
        <fullName evidence="11">Probable nicotinate-nucleotide pyrophosphorylase [carboxylating]</fullName>
        <ecNumber evidence="5">2.4.2.19</ecNumber>
    </recommendedName>
    <alternativeName>
        <fullName evidence="9">Quinolinate phosphoribosyltransferase [decarboxylating]</fullName>
    </alternativeName>
</protein>